<evidence type="ECO:0000313" key="2">
    <source>
        <dbReference type="EMBL" id="KEZ14547.1"/>
    </source>
</evidence>
<dbReference type="RefSeq" id="WP_026109582.1">
    <property type="nucleotide sequence ID" value="NZ_CALUBW010000026.1"/>
</dbReference>
<dbReference type="OrthoDB" id="9812192at2"/>
<dbReference type="AlphaFoldDB" id="A0A084E9A5"/>
<dbReference type="Gene3D" id="3.30.70.100">
    <property type="match status" value="1"/>
</dbReference>
<dbReference type="InterPro" id="IPR007138">
    <property type="entry name" value="ABM_dom"/>
</dbReference>
<dbReference type="EMBL" id="LSTR01000002">
    <property type="protein sequence ID" value="OAH48105.1"/>
    <property type="molecule type" value="Genomic_DNA"/>
</dbReference>
<evidence type="ECO:0000313" key="7">
    <source>
        <dbReference type="Proteomes" id="UP000077262"/>
    </source>
</evidence>
<dbReference type="EMBL" id="CP053022">
    <property type="protein sequence ID" value="QJR05671.1"/>
    <property type="molecule type" value="Genomic_DNA"/>
</dbReference>
<evidence type="ECO:0000313" key="5">
    <source>
        <dbReference type="EMBL" id="RSU52469.1"/>
    </source>
</evidence>
<organism evidence="2 6">
    <name type="scientific">Sphingobium yanoikuyae</name>
    <name type="common">Sphingomonas yanoikuyae</name>
    <dbReference type="NCBI Taxonomy" id="13690"/>
    <lineage>
        <taxon>Bacteria</taxon>
        <taxon>Pseudomonadati</taxon>
        <taxon>Pseudomonadota</taxon>
        <taxon>Alphaproteobacteria</taxon>
        <taxon>Sphingomonadales</taxon>
        <taxon>Sphingomonadaceae</taxon>
        <taxon>Sphingobium</taxon>
    </lineage>
</organism>
<evidence type="ECO:0000313" key="3">
    <source>
        <dbReference type="EMBL" id="OAH48105.1"/>
    </source>
</evidence>
<keyword evidence="4" id="KW-0614">Plasmid</keyword>
<dbReference type="PANTHER" id="PTHR33336">
    <property type="entry name" value="QUINOL MONOOXYGENASE YGIN-RELATED"/>
    <property type="match status" value="1"/>
</dbReference>
<dbReference type="PATRIC" id="fig|13690.10.peg.4945"/>
<dbReference type="EMBL" id="QRAL01000034">
    <property type="protein sequence ID" value="RSU52469.1"/>
    <property type="molecule type" value="Genomic_DNA"/>
</dbReference>
<dbReference type="Proteomes" id="UP000077262">
    <property type="component" value="Unassembled WGS sequence"/>
</dbReference>
<evidence type="ECO:0000313" key="9">
    <source>
        <dbReference type="Proteomes" id="UP000502611"/>
    </source>
</evidence>
<evidence type="ECO:0000313" key="6">
    <source>
        <dbReference type="Proteomes" id="UP000028534"/>
    </source>
</evidence>
<sequence>MTSNVKIVAVLTARADTVDRLRALLDAMLKPSRAEPGNLRYDLWQDQSDPNRFVLDELYADADAVTAHRATPHFQNYLSQIGDLAERGAFVLNPVSAT</sequence>
<dbReference type="EMBL" id="JGVR01000050">
    <property type="protein sequence ID" value="KEZ14547.1"/>
    <property type="molecule type" value="Genomic_DNA"/>
</dbReference>
<dbReference type="STRING" id="13690.AX777_16635"/>
<dbReference type="Proteomes" id="UP000287401">
    <property type="component" value="Unassembled WGS sequence"/>
</dbReference>
<reference evidence="3 7" key="2">
    <citation type="submission" date="2016-02" db="EMBL/GenBank/DDBJ databases">
        <authorList>
            <person name="Wen L."/>
            <person name="He K."/>
            <person name="Yang H."/>
        </authorList>
    </citation>
    <scope>NUCLEOTIDE SEQUENCE [LARGE SCALE GENOMIC DNA]</scope>
    <source>
        <strain evidence="3 7">CD09_2</strain>
    </source>
</reference>
<evidence type="ECO:0000313" key="4">
    <source>
        <dbReference type="EMBL" id="QJR05671.1"/>
    </source>
</evidence>
<dbReference type="InterPro" id="IPR050744">
    <property type="entry name" value="AI-2_Isomerase_LsrG"/>
</dbReference>
<reference evidence="4 9" key="4">
    <citation type="submission" date="2020-04" db="EMBL/GenBank/DDBJ databases">
        <title>The Whole Genome Analysis of High salt-tolerant Sphingobium yanoikuyae YC-XJ2 with Aryl organophosphorus flame retardants (aryl-OPFRs)-degrading capacity and characteristics of Related phosphotriesterase.</title>
        <authorList>
            <person name="Li X."/>
        </authorList>
    </citation>
    <scope>NUCLEOTIDE SEQUENCE [LARGE SCALE GENOMIC DNA]</scope>
    <source>
        <strain evidence="4 9">YC-XJ2</strain>
        <plasmid evidence="9">p-a-sy</plasmid>
        <plasmid evidence="4">p-A-Sy</plasmid>
    </source>
</reference>
<name>A0A084E9A5_SPHYA</name>
<reference evidence="2 6" key="1">
    <citation type="submission" date="2014-03" db="EMBL/GenBank/DDBJ databases">
        <title>Genome sequence of Sphingobium yanoikuyae B1.</title>
        <authorList>
            <person name="Gan H.M."/>
            <person name="Gan H.Y."/>
            <person name="Savka M.A."/>
        </authorList>
    </citation>
    <scope>NUCLEOTIDE SEQUENCE [LARGE SCALE GENOMIC DNA]</scope>
    <source>
        <strain evidence="2 6">B1</strain>
    </source>
</reference>
<dbReference type="PANTHER" id="PTHR33336:SF3">
    <property type="entry name" value="ABM DOMAIN-CONTAINING PROTEIN"/>
    <property type="match status" value="1"/>
</dbReference>
<proteinExistence type="predicted"/>
<dbReference type="eggNOG" id="COG1359">
    <property type="taxonomic scope" value="Bacteria"/>
</dbReference>
<dbReference type="PROSITE" id="PS51725">
    <property type="entry name" value="ABM"/>
    <property type="match status" value="1"/>
</dbReference>
<dbReference type="SUPFAM" id="SSF54909">
    <property type="entry name" value="Dimeric alpha+beta barrel"/>
    <property type="match status" value="1"/>
</dbReference>
<geneLocation type="plasmid" evidence="4">
    <name>p-A-Sy</name>
</geneLocation>
<evidence type="ECO:0000259" key="1">
    <source>
        <dbReference type="PROSITE" id="PS51725"/>
    </source>
</evidence>
<gene>
    <name evidence="3" type="ORF">AX777_16635</name>
    <name evidence="2" type="ORF">CP98_04792</name>
    <name evidence="5" type="ORF">DAH51_21335</name>
    <name evidence="4" type="ORF">HH800_25710</name>
</gene>
<dbReference type="Pfam" id="PF03992">
    <property type="entry name" value="ABM"/>
    <property type="match status" value="1"/>
</dbReference>
<protein>
    <submittedName>
        <fullName evidence="2">Antibiotic biosynthesis monooxygenase</fullName>
    </submittedName>
</protein>
<keyword evidence="2" id="KW-0503">Monooxygenase</keyword>
<dbReference type="InterPro" id="IPR011008">
    <property type="entry name" value="Dimeric_a/b-barrel"/>
</dbReference>
<dbReference type="Proteomes" id="UP000502611">
    <property type="component" value="Plasmid p-A-Sy"/>
</dbReference>
<keyword evidence="2" id="KW-0560">Oxidoreductase</keyword>
<accession>A0A084E9A5</accession>
<evidence type="ECO:0000313" key="8">
    <source>
        <dbReference type="Proteomes" id="UP000287401"/>
    </source>
</evidence>
<feature type="domain" description="ABM" evidence="1">
    <location>
        <begin position="5"/>
        <end position="93"/>
    </location>
</feature>
<dbReference type="Proteomes" id="UP000028534">
    <property type="component" value="Unassembled WGS sequence"/>
</dbReference>
<geneLocation type="plasmid" evidence="9">
    <name>p-a-sy</name>
</geneLocation>
<dbReference type="GO" id="GO:0004497">
    <property type="term" value="F:monooxygenase activity"/>
    <property type="evidence" value="ECO:0007669"/>
    <property type="project" value="UniProtKB-KW"/>
</dbReference>
<reference evidence="5 8" key="3">
    <citation type="submission" date="2018-07" db="EMBL/GenBank/DDBJ databases">
        <title>Genomic and Epidemiologic Investigation of an Indolent Hospital Outbreak.</title>
        <authorList>
            <person name="Johnson R.C."/>
            <person name="Deming C."/>
            <person name="Conlan S."/>
            <person name="Zellmer C.J."/>
            <person name="Michelin A.V."/>
            <person name="Lee-Lin S."/>
            <person name="Thomas P.J."/>
            <person name="Park M."/>
            <person name="Weingarten R.A."/>
            <person name="Less J."/>
            <person name="Dekker J.P."/>
            <person name="Frank K.M."/>
            <person name="Musser K.A."/>
            <person name="Mcquiston J.R."/>
            <person name="Henderson D.K."/>
            <person name="Lau A.F."/>
            <person name="Palmore T.N."/>
            <person name="Segre J.A."/>
        </authorList>
    </citation>
    <scope>NUCLEOTIDE SEQUENCE [LARGE SCALE GENOMIC DNA]</scope>
    <source>
        <strain evidence="5 8">SK-NIH.Env6_1116</strain>
    </source>
</reference>